<dbReference type="AlphaFoldDB" id="A0A1G2G0F9"/>
<reference evidence="2 3" key="1">
    <citation type="journal article" date="2016" name="Nat. Commun.">
        <title>Thousands of microbial genomes shed light on interconnected biogeochemical processes in an aquifer system.</title>
        <authorList>
            <person name="Anantharaman K."/>
            <person name="Brown C.T."/>
            <person name="Hug L.A."/>
            <person name="Sharon I."/>
            <person name="Castelle C.J."/>
            <person name="Probst A.J."/>
            <person name="Thomas B.C."/>
            <person name="Singh A."/>
            <person name="Wilkins M.J."/>
            <person name="Karaoz U."/>
            <person name="Brodie E.L."/>
            <person name="Williams K.H."/>
            <person name="Hubbard S.S."/>
            <person name="Banfield J.F."/>
        </authorList>
    </citation>
    <scope>NUCLEOTIDE SEQUENCE [LARGE SCALE GENOMIC DNA]</scope>
</reference>
<evidence type="ECO:0000313" key="3">
    <source>
        <dbReference type="Proteomes" id="UP000177480"/>
    </source>
</evidence>
<name>A0A1G2G0F9_9BACT</name>
<protein>
    <recommendedName>
        <fullName evidence="1">DUF2268 domain-containing protein</fullName>
    </recommendedName>
</protein>
<sequence>MQSDLVKIKFQFPSLSHKITNQRELVGLLMEAMRSNGDSKYAGYLKEKDFHEDLLRHIGNTDIVLYRTPSLKQKRSIEKIIYATVKKCHKVLPHPDLPIFAFVYPWFPNIDNSVLFGGTTAIATYYTLHLFIDLRSYTQVSLKETIAHEWNHLVFYRHHPERHYALRDHILMEGLAEIFREEVMGGKPAPWALALTGKEVQKQLELLKQKLHTKSMKIYREVFFGNKEYKRWTGYSIGYRLVKEFRKKYPNISWGEIIKMRQKDILVTIKKNRA</sequence>
<feature type="domain" description="DUF2268" evidence="1">
    <location>
        <begin position="79"/>
        <end position="266"/>
    </location>
</feature>
<accession>A0A1G2G0F9</accession>
<comment type="caution">
    <text evidence="2">The sequence shown here is derived from an EMBL/GenBank/DDBJ whole genome shotgun (WGS) entry which is preliminary data.</text>
</comment>
<dbReference type="Pfam" id="PF10026">
    <property type="entry name" value="DUF2268"/>
    <property type="match status" value="1"/>
</dbReference>
<evidence type="ECO:0000259" key="1">
    <source>
        <dbReference type="Pfam" id="PF10026"/>
    </source>
</evidence>
<dbReference type="InterPro" id="IPR018728">
    <property type="entry name" value="DUF2268"/>
</dbReference>
<proteinExistence type="predicted"/>
<dbReference type="Proteomes" id="UP000177480">
    <property type="component" value="Unassembled WGS sequence"/>
</dbReference>
<dbReference type="EMBL" id="MHNK01000010">
    <property type="protein sequence ID" value="OGZ43825.1"/>
    <property type="molecule type" value="Genomic_DNA"/>
</dbReference>
<gene>
    <name evidence="2" type="ORF">A2719_02565</name>
</gene>
<evidence type="ECO:0000313" key="2">
    <source>
        <dbReference type="EMBL" id="OGZ43825.1"/>
    </source>
</evidence>
<organism evidence="2 3">
    <name type="scientific">Candidatus Ryanbacteria bacterium RIFCSPHIGHO2_01_FULL_45_22</name>
    <dbReference type="NCBI Taxonomy" id="1802114"/>
    <lineage>
        <taxon>Bacteria</taxon>
        <taxon>Candidatus Ryaniibacteriota</taxon>
    </lineage>
</organism>